<reference evidence="2 3" key="1">
    <citation type="submission" date="2017-12" db="EMBL/GenBank/DDBJ databases">
        <title>High-resolution comparative analysis of great ape genomes.</title>
        <authorList>
            <person name="Pollen A."/>
            <person name="Hastie A."/>
            <person name="Hormozdiari F."/>
            <person name="Dougherty M."/>
            <person name="Liu R."/>
            <person name="Chaisson M."/>
            <person name="Hoppe E."/>
            <person name="Hill C."/>
            <person name="Pang A."/>
            <person name="Hillier L."/>
            <person name="Baker C."/>
            <person name="Armstrong J."/>
            <person name="Shendure J."/>
            <person name="Paten B."/>
            <person name="Wilson R."/>
            <person name="Chao H."/>
            <person name="Schneider V."/>
            <person name="Ventura M."/>
            <person name="Kronenberg Z."/>
            <person name="Murali S."/>
            <person name="Gordon D."/>
            <person name="Cantsilieris S."/>
            <person name="Munson K."/>
            <person name="Nelson B."/>
            <person name="Raja A."/>
            <person name="Underwood J."/>
            <person name="Diekhans M."/>
            <person name="Fiddes I."/>
            <person name="Haussler D."/>
            <person name="Eichler E."/>
        </authorList>
    </citation>
    <scope>NUCLEOTIDE SEQUENCE [LARGE SCALE GENOMIC DNA]</scope>
    <source>
        <strain evidence="2">Yerkes chimp pedigree #C0471</strain>
    </source>
</reference>
<accession>A0A2J8KGY6</accession>
<dbReference type="SUPFAM" id="SSF52058">
    <property type="entry name" value="L domain-like"/>
    <property type="match status" value="1"/>
</dbReference>
<evidence type="ECO:0000256" key="1">
    <source>
        <dbReference type="SAM" id="SignalP"/>
    </source>
</evidence>
<gene>
    <name evidence="2" type="ORF">CK820_G0039157</name>
</gene>
<organism evidence="2 3">
    <name type="scientific">Pan troglodytes</name>
    <name type="common">Chimpanzee</name>
    <dbReference type="NCBI Taxonomy" id="9598"/>
    <lineage>
        <taxon>Eukaryota</taxon>
        <taxon>Metazoa</taxon>
        <taxon>Chordata</taxon>
        <taxon>Craniata</taxon>
        <taxon>Vertebrata</taxon>
        <taxon>Euteleostomi</taxon>
        <taxon>Mammalia</taxon>
        <taxon>Eutheria</taxon>
        <taxon>Euarchontoglires</taxon>
        <taxon>Primates</taxon>
        <taxon>Haplorrhini</taxon>
        <taxon>Catarrhini</taxon>
        <taxon>Hominidae</taxon>
        <taxon>Pan</taxon>
    </lineage>
</organism>
<evidence type="ECO:0000313" key="2">
    <source>
        <dbReference type="EMBL" id="PNI34284.1"/>
    </source>
</evidence>
<dbReference type="InterPro" id="IPR036941">
    <property type="entry name" value="Rcpt_L-dom_sf"/>
</dbReference>
<dbReference type="SMR" id="A0A2J8KGY6"/>
<dbReference type="Gene3D" id="3.80.20.20">
    <property type="entry name" value="Receptor L-domain"/>
    <property type="match status" value="1"/>
</dbReference>
<protein>
    <submittedName>
        <fullName evidence="2">ERBB2 isoform 5</fullName>
    </submittedName>
</protein>
<comment type="caution">
    <text evidence="2">The sequence shown here is derived from an EMBL/GenBank/DDBJ whole genome shotgun (WGS) entry which is preliminary data.</text>
</comment>
<feature type="chain" id="PRO_5014471454" evidence="1">
    <location>
        <begin position="23"/>
        <end position="90"/>
    </location>
</feature>
<name>A0A2J8KGY6_PANTR</name>
<dbReference type="Proteomes" id="UP000236370">
    <property type="component" value="Unassembled WGS sequence"/>
</dbReference>
<proteinExistence type="predicted"/>
<feature type="signal peptide" evidence="1">
    <location>
        <begin position="1"/>
        <end position="22"/>
    </location>
</feature>
<dbReference type="EMBL" id="NBAG03000371">
    <property type="protein sequence ID" value="PNI34284.1"/>
    <property type="molecule type" value="Genomic_DNA"/>
</dbReference>
<evidence type="ECO:0000313" key="3">
    <source>
        <dbReference type="Proteomes" id="UP000236370"/>
    </source>
</evidence>
<keyword evidence="1" id="KW-0732">Signal</keyword>
<sequence>MELAALCRWGLLLALLPPGAASTQVCTGTDMKLRLPASPETHLDMLRHLYQGCQVVQGNLELTYLPTNASLSFLQVRPVGNPARPCLQLG</sequence>
<dbReference type="AlphaFoldDB" id="A0A2J8KGY6"/>